<evidence type="ECO:0000256" key="1">
    <source>
        <dbReference type="SAM" id="SignalP"/>
    </source>
</evidence>
<dbReference type="EMBL" id="GFAC01007741">
    <property type="protein sequence ID" value="JAT91447.1"/>
    <property type="molecule type" value="mRNA"/>
</dbReference>
<proteinExistence type="evidence at transcript level"/>
<keyword evidence="1" id="KW-0732">Signal</keyword>
<sequence length="157" mass="17185">CMAVCVCVCMRACMHVCMCELAKNKQHGPPLVWCCVRIMDQAVCFRSLSRWVTARNSACCGDVVRSLKVSGVGSSLCAQQTVPRVFLFSHLHSAPMCIPAWEMICCVQTRATLGCLSQQPFGPSPFVKCLRAAAFVSSAVTDQFSSFPQCSALCWYV</sequence>
<organism evidence="2">
    <name type="scientific">Amblyomma aureolatum</name>
    <dbReference type="NCBI Taxonomy" id="187763"/>
    <lineage>
        <taxon>Eukaryota</taxon>
        <taxon>Metazoa</taxon>
        <taxon>Ecdysozoa</taxon>
        <taxon>Arthropoda</taxon>
        <taxon>Chelicerata</taxon>
        <taxon>Arachnida</taxon>
        <taxon>Acari</taxon>
        <taxon>Parasitiformes</taxon>
        <taxon>Ixodida</taxon>
        <taxon>Ixodoidea</taxon>
        <taxon>Ixodidae</taxon>
        <taxon>Amblyomminae</taxon>
        <taxon>Amblyomma</taxon>
    </lineage>
</organism>
<dbReference type="AlphaFoldDB" id="A0A1E1WWU2"/>
<feature type="signal peptide" evidence="1">
    <location>
        <begin position="1"/>
        <end position="19"/>
    </location>
</feature>
<protein>
    <recommendedName>
        <fullName evidence="3">Secreted protein</fullName>
    </recommendedName>
</protein>
<evidence type="ECO:0000313" key="2">
    <source>
        <dbReference type="EMBL" id="JAT91447.1"/>
    </source>
</evidence>
<feature type="chain" id="PRO_5009115687" description="Secreted protein" evidence="1">
    <location>
        <begin position="20"/>
        <end position="157"/>
    </location>
</feature>
<evidence type="ECO:0008006" key="3">
    <source>
        <dbReference type="Google" id="ProtNLM"/>
    </source>
</evidence>
<reference evidence="2" key="1">
    <citation type="journal article" date="2017" name="Front. Cell. Infect. Microbiol.">
        <title>The Distinct Transcriptional Response of the Midgut of Amblyomma sculptum and Amblyomma aureolatum Ticks to Rickettsia rickettsii Correlates to Their Differences in Susceptibility to Infection.</title>
        <authorList>
            <person name="Martins L.A."/>
            <person name="Galletti M.F.B.M."/>
            <person name="Ribeiro J.M."/>
            <person name="Fujita A."/>
            <person name="Costa F.B."/>
            <person name="Labruna M.B."/>
            <person name="Daffre S."/>
            <person name="Fogaca A.C."/>
        </authorList>
    </citation>
    <scope>NUCLEOTIDE SEQUENCE</scope>
</reference>
<accession>A0A1E1WWU2</accession>
<feature type="non-terminal residue" evidence="2">
    <location>
        <position position="1"/>
    </location>
</feature>
<name>A0A1E1WWU2_9ACAR</name>